<name>A0A388JYV5_CHABU</name>
<feature type="compositionally biased region" description="Polar residues" evidence="4">
    <location>
        <begin position="606"/>
        <end position="615"/>
    </location>
</feature>
<feature type="compositionally biased region" description="Gly residues" evidence="4">
    <location>
        <begin position="179"/>
        <end position="193"/>
    </location>
</feature>
<proteinExistence type="predicted"/>
<reference evidence="6 7" key="1">
    <citation type="journal article" date="2018" name="Cell">
        <title>The Chara Genome: Secondary Complexity and Implications for Plant Terrestrialization.</title>
        <authorList>
            <person name="Nishiyama T."/>
            <person name="Sakayama H."/>
            <person name="Vries J.D."/>
            <person name="Buschmann H."/>
            <person name="Saint-Marcoux D."/>
            <person name="Ullrich K.K."/>
            <person name="Haas F.B."/>
            <person name="Vanderstraeten L."/>
            <person name="Becker D."/>
            <person name="Lang D."/>
            <person name="Vosolsobe S."/>
            <person name="Rombauts S."/>
            <person name="Wilhelmsson P.K.I."/>
            <person name="Janitza P."/>
            <person name="Kern R."/>
            <person name="Heyl A."/>
            <person name="Rumpler F."/>
            <person name="Villalobos L.I.A.C."/>
            <person name="Clay J.M."/>
            <person name="Skokan R."/>
            <person name="Toyoda A."/>
            <person name="Suzuki Y."/>
            <person name="Kagoshima H."/>
            <person name="Schijlen E."/>
            <person name="Tajeshwar N."/>
            <person name="Catarino B."/>
            <person name="Hetherington A.J."/>
            <person name="Saltykova A."/>
            <person name="Bonnot C."/>
            <person name="Breuninger H."/>
            <person name="Symeonidi A."/>
            <person name="Radhakrishnan G.V."/>
            <person name="Van Nieuwerburgh F."/>
            <person name="Deforce D."/>
            <person name="Chang C."/>
            <person name="Karol K.G."/>
            <person name="Hedrich R."/>
            <person name="Ulvskov P."/>
            <person name="Glockner G."/>
            <person name="Delwiche C.F."/>
            <person name="Petrasek J."/>
            <person name="Van de Peer Y."/>
            <person name="Friml J."/>
            <person name="Beilby M."/>
            <person name="Dolan L."/>
            <person name="Kohara Y."/>
            <person name="Sugano S."/>
            <person name="Fujiyama A."/>
            <person name="Delaux P.-M."/>
            <person name="Quint M."/>
            <person name="TheiBen G."/>
            <person name="Hagemann M."/>
            <person name="Harholt J."/>
            <person name="Dunand C."/>
            <person name="Zachgo S."/>
            <person name="Langdale J."/>
            <person name="Maumus F."/>
            <person name="Straeten D.V.D."/>
            <person name="Gould S.B."/>
            <person name="Rensing S.A."/>
        </authorList>
    </citation>
    <scope>NUCLEOTIDE SEQUENCE [LARGE SCALE GENOMIC DNA]</scope>
    <source>
        <strain evidence="6 7">S276</strain>
    </source>
</reference>
<dbReference type="CDD" id="cd05992">
    <property type="entry name" value="PB1"/>
    <property type="match status" value="1"/>
</dbReference>
<keyword evidence="2 3" id="KW-0802">TPR repeat</keyword>
<keyword evidence="1" id="KW-0677">Repeat</keyword>
<dbReference type="InterPro" id="IPR000270">
    <property type="entry name" value="PB1_dom"/>
</dbReference>
<feature type="region of interest" description="Disordered" evidence="4">
    <location>
        <begin position="597"/>
        <end position="619"/>
    </location>
</feature>
<evidence type="ECO:0000259" key="5">
    <source>
        <dbReference type="PROSITE" id="PS51745"/>
    </source>
</evidence>
<feature type="region of interest" description="Disordered" evidence="4">
    <location>
        <begin position="143"/>
        <end position="193"/>
    </location>
</feature>
<feature type="compositionally biased region" description="Basic and acidic residues" evidence="4">
    <location>
        <begin position="63"/>
        <end position="76"/>
    </location>
</feature>
<feature type="region of interest" description="Disordered" evidence="4">
    <location>
        <begin position="677"/>
        <end position="739"/>
    </location>
</feature>
<dbReference type="InterPro" id="IPR011990">
    <property type="entry name" value="TPR-like_helical_dom_sf"/>
</dbReference>
<dbReference type="Gene3D" id="3.10.20.90">
    <property type="entry name" value="Phosphatidylinositol 3-kinase Catalytic Subunit, Chain A, domain 1"/>
    <property type="match status" value="1"/>
</dbReference>
<dbReference type="OrthoDB" id="2942533at2759"/>
<feature type="compositionally biased region" description="Basic and acidic residues" evidence="4">
    <location>
        <begin position="951"/>
        <end position="969"/>
    </location>
</feature>
<feature type="region of interest" description="Disordered" evidence="4">
    <location>
        <begin position="627"/>
        <end position="646"/>
    </location>
</feature>
<feature type="compositionally biased region" description="Basic and acidic residues" evidence="4">
    <location>
        <begin position="1103"/>
        <end position="1124"/>
    </location>
</feature>
<feature type="region of interest" description="Disordered" evidence="4">
    <location>
        <begin position="392"/>
        <end position="426"/>
    </location>
</feature>
<feature type="domain" description="PB1" evidence="5">
    <location>
        <begin position="521"/>
        <end position="605"/>
    </location>
</feature>
<sequence>MRTGREGGREEGGREWREEGKVEVVVVEARVMVALHLLWQREDLRRNRAPGAGGGNWESGPEPGREEELGPQEERALLTAKLGRGKEEGGARGTGEGVRGEGAAAGSISLSPCPVNVLACGGATCLLSGAVTWVNSTPLLLGQARNDSRRGGNSSHRPPPPSSKGMGKAGKKKKKVVGGAPGETGSGGGGGGGGGGVGGGAAGGGAPGAKVDPDLAVSANTVLKEAHQLKEEGNKCFQSKEFAKALQFYQRGIDLIPEGHADRAVFHSNRAACLMEMKPAQYDEVIRECTLALNVSPRFPRALMRRAKAYEAKGRIALALADVKLVLQNEPANETAVELDRRLRSAVEARMIRNQTADAAATSTAAVVEETAMANGNELGVKSSMVTRMRAGNQSGAVPSESMRGPSLPPRPASNTSKGGLKAGGGNVPAAATVKAGGAGAAAARANPGPETRLANGPAVANANNCGSSDCLGAALEGSNGRRVVPSSQSQPATRADVSKATGTEAASNGKRAKDKAARGTVPLKLYYGHDIRLAEMPVNAGFGELRDVVRKRFPSSKAVLIKYRDSEGDLVTITSRQELRLAEACASVASSVATASSTAPPLSSVGEQSLSGSPPTEPLIAQTGFQPPSTSVTDNSTSAVAGPLKSGGRDALPLLKFHIVEVPPEQEPCILDDDEEVDKESVEDVSAVTGPVEATANGEVSNGAQDAGESGKDSVEEKLQDGEDRGGAKGSDAQAVNNYHDREKMSADADGPPGDEIEIDDWLFDFAQLFRNQLGVDPDGHIELHELGMELCAEALDMVATSEEAQPLFEQAAQKFQEVAALALFNWGNVYMCSARKRLPTDEDEDPAAAAAAKTVRSAEAIKSAQQQYKLAEEKYEEALRIKPDFYEGIVALGQQAFESAKLECSTAPDKKDLVGWDASRALKLFELAEDRFKRAHEMVVTIESVESPGAKEGEAREDGKNTEEKEALTSSSDDAGDKSDSHPPLPTMQSQINIMWGNVLFEHSQVEYRLHKNTWRGLLDKALDKFQQAGCSQDDITSALGNHPCMDSPDAPIPIALAGGVAPEEITKKIAIATQKHAEKDGESGGEAEVSANGVETTEQGSKESVEVDANNKDKLEVSAAS</sequence>
<dbReference type="STRING" id="69332.A0A388JYV5"/>
<feature type="compositionally biased region" description="Basic and acidic residues" evidence="4">
    <location>
        <begin position="710"/>
        <end position="728"/>
    </location>
</feature>
<evidence type="ECO:0000256" key="4">
    <source>
        <dbReference type="SAM" id="MobiDB-lite"/>
    </source>
</evidence>
<dbReference type="InterPro" id="IPR053793">
    <property type="entry name" value="PB1-like"/>
</dbReference>
<evidence type="ECO:0000256" key="2">
    <source>
        <dbReference type="ARBA" id="ARBA00022803"/>
    </source>
</evidence>
<feature type="region of interest" description="Disordered" evidence="4">
    <location>
        <begin position="1076"/>
        <end position="1124"/>
    </location>
</feature>
<evidence type="ECO:0000256" key="3">
    <source>
        <dbReference type="PROSITE-ProRule" id="PRU00339"/>
    </source>
</evidence>
<dbReference type="PROSITE" id="PS51745">
    <property type="entry name" value="PB1"/>
    <property type="match status" value="1"/>
</dbReference>
<dbReference type="EMBL" id="BFEA01000034">
    <property type="protein sequence ID" value="GBG63001.1"/>
    <property type="molecule type" value="Genomic_DNA"/>
</dbReference>
<dbReference type="SUPFAM" id="SSF54277">
    <property type="entry name" value="CAD &amp; PB1 domains"/>
    <property type="match status" value="1"/>
</dbReference>
<gene>
    <name evidence="6" type="ORF">CBR_g34700</name>
</gene>
<comment type="caution">
    <text evidence="6">The sequence shown here is derived from an EMBL/GenBank/DDBJ whole genome shotgun (WGS) entry which is preliminary data.</text>
</comment>
<dbReference type="SUPFAM" id="SSF48452">
    <property type="entry name" value="TPR-like"/>
    <property type="match status" value="1"/>
</dbReference>
<dbReference type="Gramene" id="GBG63001">
    <property type="protein sequence ID" value="GBG63001"/>
    <property type="gene ID" value="CBR_g34700"/>
</dbReference>
<dbReference type="InterPro" id="IPR044517">
    <property type="entry name" value="PHOX1-4"/>
</dbReference>
<dbReference type="PANTHER" id="PTHR46183">
    <property type="entry name" value="PROTEIN CLMP1"/>
    <property type="match status" value="1"/>
</dbReference>
<dbReference type="Pfam" id="PF00564">
    <property type="entry name" value="PB1"/>
    <property type="match status" value="1"/>
</dbReference>
<feature type="region of interest" description="Disordered" evidence="4">
    <location>
        <begin position="946"/>
        <end position="990"/>
    </location>
</feature>
<dbReference type="AlphaFoldDB" id="A0A388JYV5"/>
<dbReference type="SMART" id="SM00666">
    <property type="entry name" value="PB1"/>
    <property type="match status" value="1"/>
</dbReference>
<accession>A0A388JYV5</accession>
<dbReference type="Gene3D" id="1.25.40.10">
    <property type="entry name" value="Tetratricopeptide repeat domain"/>
    <property type="match status" value="2"/>
</dbReference>
<feature type="compositionally biased region" description="Polar residues" evidence="4">
    <location>
        <begin position="627"/>
        <end position="640"/>
    </location>
</feature>
<dbReference type="Proteomes" id="UP000265515">
    <property type="component" value="Unassembled WGS sequence"/>
</dbReference>
<keyword evidence="7" id="KW-1185">Reference proteome</keyword>
<feature type="region of interest" description="Disordered" evidence="4">
    <location>
        <begin position="480"/>
        <end position="516"/>
    </location>
</feature>
<dbReference type="PROSITE" id="PS50005">
    <property type="entry name" value="TPR"/>
    <property type="match status" value="1"/>
</dbReference>
<evidence type="ECO:0000256" key="1">
    <source>
        <dbReference type="ARBA" id="ARBA00022737"/>
    </source>
</evidence>
<evidence type="ECO:0000313" key="7">
    <source>
        <dbReference type="Proteomes" id="UP000265515"/>
    </source>
</evidence>
<organism evidence="6 7">
    <name type="scientific">Chara braunii</name>
    <name type="common">Braun's stonewort</name>
    <dbReference type="NCBI Taxonomy" id="69332"/>
    <lineage>
        <taxon>Eukaryota</taxon>
        <taxon>Viridiplantae</taxon>
        <taxon>Streptophyta</taxon>
        <taxon>Charophyceae</taxon>
        <taxon>Charales</taxon>
        <taxon>Characeae</taxon>
        <taxon>Chara</taxon>
    </lineage>
</organism>
<dbReference type="PANTHER" id="PTHR46183:SF8">
    <property type="entry name" value="PROTEIN CLMP1"/>
    <property type="match status" value="1"/>
</dbReference>
<dbReference type="SMART" id="SM00028">
    <property type="entry name" value="TPR"/>
    <property type="match status" value="4"/>
</dbReference>
<evidence type="ECO:0000313" key="6">
    <source>
        <dbReference type="EMBL" id="GBG63001.1"/>
    </source>
</evidence>
<dbReference type="InterPro" id="IPR019734">
    <property type="entry name" value="TPR_rpt"/>
</dbReference>
<feature type="region of interest" description="Disordered" evidence="4">
    <location>
        <begin position="47"/>
        <end position="104"/>
    </location>
</feature>
<protein>
    <recommendedName>
        <fullName evidence="5">PB1 domain-containing protein</fullName>
    </recommendedName>
</protein>
<dbReference type="OMA" id="TCTDELR"/>
<feature type="repeat" description="TPR" evidence="3">
    <location>
        <begin position="226"/>
        <end position="259"/>
    </location>
</feature>